<protein>
    <submittedName>
        <fullName evidence="11">Glutamate receptor, ionotropic, plant</fullName>
    </submittedName>
</protein>
<evidence type="ECO:0000256" key="8">
    <source>
        <dbReference type="SAM" id="Phobius"/>
    </source>
</evidence>
<evidence type="ECO:0000259" key="9">
    <source>
        <dbReference type="Pfam" id="PF01094"/>
    </source>
</evidence>
<dbReference type="Gene3D" id="2.10.50.10">
    <property type="entry name" value="Tumor Necrosis Factor Receptor, subunit A, domain 2"/>
    <property type="match status" value="2"/>
</dbReference>
<feature type="compositionally biased region" description="Basic and acidic residues" evidence="7">
    <location>
        <begin position="1468"/>
        <end position="1486"/>
    </location>
</feature>
<dbReference type="SMART" id="SM01411">
    <property type="entry name" value="Ephrin_rec_like"/>
    <property type="match status" value="2"/>
</dbReference>
<evidence type="ECO:0000256" key="7">
    <source>
        <dbReference type="SAM" id="MobiDB-lite"/>
    </source>
</evidence>
<keyword evidence="3 8" id="KW-1133">Transmembrane helix</keyword>
<sequence>MRAAACQYCGLCLWLGNLYALASQITCILVIGLLRPPVSVAVENLYPVAIVLPAKGWPRTVLGAYLAVKHINECNNSVVQEAANICDSFKIKEVFVDSNFSPTGAVLAGNKANEINAVSVIGAIRSAASIPLAHVLSTTATPIVSPASASATLSSNTVFPLFSRVVPSNTESSKALARLVLVEFGWRKVAVLHQDDSYGSGFYQDFVSACRQLSVEHLNLTLADYEVSGAPVRQNHVEKSLAELKDRGYHVFCLVLLGDSFPLFFRSAAYLNMFRTGFTYITTDFDVSNVVQFPEEHGFDSPGAQRELSDALQGFLRVQFSPVSEPSYSRLDAAARAAGAGILPEEVAEGIAAEGKDPDEWMSLGLQGDVYSLYAYDAVWTVALALRKAERSVSDWSSGGRCNGAALNRLIRSASFGGASGEVRFTSEVDDQGNTIHLGDRDVSGMDSLVQFYDNRTMAWVDAGRLGRGGYAAEREIVWPGMVEGGVPPDGRSCPAGAFFDEAELECRPCGAGAFRPSEGGLGCRPCPAGTFCDTEGCEVCSPCPIGSYQSGPGSTGCAICPSNTQTSGQGASSVGECRCVPGYYRRDGRSGEACYPCPDGGQCVGGAHPPYPRQGYWGDWSLVDSSTADSEEAAARIHKLVFHECAVQEDCTSEVREADLAEARAHIQGLGERSATEAAVMAEALRAVRSNASRVCSGRTEGVLCASCARGYYNLGGRCRECLRPYGVFVSGCIGGIILAWYLINRIMAGKIEAVDLTLIFFQNASTIGSFSLDWSEALERGPFNVLGILNFDVDFFNPDCLSTSTYTAWSYGHALVLQLLLPLAVAAALALFCLASTAAVRLREALAQHQVAPDGGPQGAGGSAWRALGLFGIATSREGIEAKKDSAWATVASFVNVIYHTLTLKCLEVFRCEELPDGSSFLSRAPGVECGTAYHRIYMAMGVLGLVVYSVGIPLAFMVILEYGRVHDLFSQERFSSRFGWLYLRYEKDWYFWELVIMARRVLLVAILVFAPHLPSVQILLGNAVICMAIAGHFYARPFIRRSTDQLEMVSVAALFGVLSTGILFNDANAQELYPVWEDVVTGMSCLFLFSGLFFVVNIVVREAITSRKRFSTGSQLRHLIMETLRNHCPVSDPTLGQSTSIVGSFLVSTLIPKIRKSCDLPRGPSKQRSAESDNADGSASPLSESGAEDKAKELRAWKKIRDSLSMEPLELNNTLDPAQILKWLSKNKSAASRRSSLSLTRRSRGNSVSRTSSNAAHRAAQPPEHMQLLAVRFWLINHWMQKTLCDTSTVSYYSRSHYSRFFGGLVAENPYLIDHFLSADSAMLEQIKASLNDLRISHMMFKREGRLASMINEIDRGPFLAWLMIAPPDAVGTVREMLEDIYQAFGGAPFKPSFRVRPEQGNAKLTDITTRLIKRWLPSPRVQLTTARWTLDSSITSGNIFPEAREGQNQSENHAHLTATLAATDEGKEVPRGDEEDPVEPHRSRALQGASEAMAGSQAVTFKGRGMGKVLRRQQRHLDRLDMEMAQSSDFVSEVSTYLRDLERDLSQRHPFR</sequence>
<dbReference type="PANTHER" id="PTHR11319">
    <property type="entry name" value="G PROTEIN-COUPLED RECEPTOR-RELATED"/>
    <property type="match status" value="1"/>
</dbReference>
<evidence type="ECO:0000256" key="6">
    <source>
        <dbReference type="ARBA" id="ARBA00023180"/>
    </source>
</evidence>
<keyword evidence="6" id="KW-0325">Glycoprotein</keyword>
<comment type="subcellular location">
    <subcellularLocation>
        <location evidence="1">Membrane</location>
        <topology evidence="1">Multi-pass membrane protein</topology>
    </subcellularLocation>
</comment>
<name>A0A061R7V6_9CHLO</name>
<evidence type="ECO:0000256" key="5">
    <source>
        <dbReference type="ARBA" id="ARBA00023170"/>
    </source>
</evidence>
<keyword evidence="4 8" id="KW-0472">Membrane</keyword>
<feature type="transmembrane region" description="Helical" evidence="8">
    <location>
        <begin position="1082"/>
        <end position="1103"/>
    </location>
</feature>
<dbReference type="InterPro" id="IPR009030">
    <property type="entry name" value="Growth_fac_rcpt_cys_sf"/>
</dbReference>
<dbReference type="PRINTS" id="PR00248">
    <property type="entry name" value="GPCRMGR"/>
</dbReference>
<feature type="transmembrane region" description="Helical" evidence="8">
    <location>
        <begin position="1049"/>
        <end position="1067"/>
    </location>
</feature>
<feature type="transmembrane region" description="Helical" evidence="8">
    <location>
        <begin position="821"/>
        <end position="842"/>
    </location>
</feature>
<dbReference type="InterPro" id="IPR001828">
    <property type="entry name" value="ANF_lig-bd_rcpt"/>
</dbReference>
<dbReference type="CDD" id="cd00185">
    <property type="entry name" value="TNFRSF"/>
    <property type="match status" value="1"/>
</dbReference>
<keyword evidence="2 8" id="KW-0812">Transmembrane</keyword>
<feature type="domain" description="Tyrosine-protein kinase ephrin type A/B receptor-like" evidence="10">
    <location>
        <begin position="530"/>
        <end position="578"/>
    </location>
</feature>
<feature type="transmembrane region" description="Helical" evidence="8">
    <location>
        <begin position="727"/>
        <end position="745"/>
    </location>
</feature>
<dbReference type="SUPFAM" id="SSF57184">
    <property type="entry name" value="Growth factor receptor domain"/>
    <property type="match status" value="1"/>
</dbReference>
<feature type="transmembrane region" description="Helical" evidence="8">
    <location>
        <begin position="939"/>
        <end position="963"/>
    </location>
</feature>
<dbReference type="InterPro" id="IPR011641">
    <property type="entry name" value="Tyr-kin_ephrin_A/B_rcpt-like"/>
</dbReference>
<proteinExistence type="predicted"/>
<reference evidence="11" key="1">
    <citation type="submission" date="2014-05" db="EMBL/GenBank/DDBJ databases">
        <title>The transcriptome of the halophilic microalga Tetraselmis sp. GSL018 isolated from the Great Salt Lake, Utah.</title>
        <authorList>
            <person name="Jinkerson R.E."/>
            <person name="D'Adamo S."/>
            <person name="Posewitz M.C."/>
        </authorList>
    </citation>
    <scope>NUCLEOTIDE SEQUENCE</scope>
    <source>
        <strain evidence="11">GSL018</strain>
    </source>
</reference>
<feature type="region of interest" description="Disordered" evidence="7">
    <location>
        <begin position="1161"/>
        <end position="1192"/>
    </location>
</feature>
<dbReference type="EMBL" id="GBEZ01018376">
    <property type="protein sequence ID" value="JAC68053.1"/>
    <property type="molecule type" value="Transcribed_RNA"/>
</dbReference>
<feature type="domain" description="Receptor ligand binding region" evidence="9">
    <location>
        <begin position="80"/>
        <end position="428"/>
    </location>
</feature>
<evidence type="ECO:0000259" key="10">
    <source>
        <dbReference type="Pfam" id="PF07699"/>
    </source>
</evidence>
<evidence type="ECO:0000256" key="3">
    <source>
        <dbReference type="ARBA" id="ARBA00022989"/>
    </source>
</evidence>
<gene>
    <name evidence="11" type="primary">GRIP</name>
    <name evidence="11" type="ORF">TSPGSL018_9635</name>
</gene>
<dbReference type="SUPFAM" id="SSF53822">
    <property type="entry name" value="Periplasmic binding protein-like I"/>
    <property type="match status" value="1"/>
</dbReference>
<dbReference type="PANTHER" id="PTHR11319:SF35">
    <property type="entry name" value="OUTER MEMBRANE PROTEIN PMPC-RELATED"/>
    <property type="match status" value="1"/>
</dbReference>
<evidence type="ECO:0000256" key="4">
    <source>
        <dbReference type="ARBA" id="ARBA00023136"/>
    </source>
</evidence>
<feature type="region of interest" description="Disordered" evidence="7">
    <location>
        <begin position="1237"/>
        <end position="1264"/>
    </location>
</feature>
<organism evidence="11">
    <name type="scientific">Tetraselmis sp. GSL018</name>
    <dbReference type="NCBI Taxonomy" id="582737"/>
    <lineage>
        <taxon>Eukaryota</taxon>
        <taxon>Viridiplantae</taxon>
        <taxon>Chlorophyta</taxon>
        <taxon>core chlorophytes</taxon>
        <taxon>Chlorodendrophyceae</taxon>
        <taxon>Chlorodendrales</taxon>
        <taxon>Chlorodendraceae</taxon>
        <taxon>Tetraselmis</taxon>
    </lineage>
</organism>
<dbReference type="GO" id="GO:0004930">
    <property type="term" value="F:G protein-coupled receptor activity"/>
    <property type="evidence" value="ECO:0007669"/>
    <property type="project" value="InterPro"/>
</dbReference>
<evidence type="ECO:0000313" key="11">
    <source>
        <dbReference type="EMBL" id="JAC68053.1"/>
    </source>
</evidence>
<dbReference type="Gene3D" id="3.40.50.2300">
    <property type="match status" value="3"/>
</dbReference>
<evidence type="ECO:0000256" key="1">
    <source>
        <dbReference type="ARBA" id="ARBA00004141"/>
    </source>
</evidence>
<dbReference type="GO" id="GO:0016020">
    <property type="term" value="C:membrane"/>
    <property type="evidence" value="ECO:0007669"/>
    <property type="project" value="UniProtKB-SubCell"/>
</dbReference>
<dbReference type="InterPro" id="IPR028082">
    <property type="entry name" value="Peripla_BP_I"/>
</dbReference>
<dbReference type="Pfam" id="PF01094">
    <property type="entry name" value="ANF_receptor"/>
    <property type="match status" value="1"/>
</dbReference>
<dbReference type="InterPro" id="IPR000337">
    <property type="entry name" value="GPCR_3"/>
</dbReference>
<evidence type="ECO:0000256" key="2">
    <source>
        <dbReference type="ARBA" id="ARBA00022692"/>
    </source>
</evidence>
<feature type="transmembrane region" description="Helical" evidence="8">
    <location>
        <begin position="1019"/>
        <end position="1037"/>
    </location>
</feature>
<accession>A0A061R7V6</accession>
<keyword evidence="5 11" id="KW-0675">Receptor</keyword>
<feature type="region of interest" description="Disordered" evidence="7">
    <location>
        <begin position="1464"/>
        <end position="1498"/>
    </location>
</feature>
<dbReference type="Pfam" id="PF07699">
    <property type="entry name" value="Ephrin_rec_like"/>
    <property type="match status" value="1"/>
</dbReference>